<dbReference type="Gene3D" id="3.40.630.10">
    <property type="entry name" value="Zn peptidases"/>
    <property type="match status" value="1"/>
</dbReference>
<dbReference type="GO" id="GO:0008270">
    <property type="term" value="F:zinc ion binding"/>
    <property type="evidence" value="ECO:0007669"/>
    <property type="project" value="TreeGrafter"/>
</dbReference>
<gene>
    <name evidence="3" type="ORF">RhiirA4_448648</name>
</gene>
<name>A0A2I1HBF3_9GLOM</name>
<evidence type="ECO:0000313" key="3">
    <source>
        <dbReference type="EMBL" id="PKY56221.1"/>
    </source>
</evidence>
<dbReference type="PANTHER" id="PTHR12283:SF6">
    <property type="entry name" value="GLUTAMINYL-PEPTIDE CYCLOTRANSFERASE-RELATED"/>
    <property type="match status" value="1"/>
</dbReference>
<comment type="caution">
    <text evidence="3">The sequence shown here is derived from an EMBL/GenBank/DDBJ whole genome shotgun (WGS) entry which is preliminary data.</text>
</comment>
<dbReference type="VEuPathDB" id="FungiDB:FUN_023485"/>
<dbReference type="AlphaFoldDB" id="A0A2I1HBF3"/>
<keyword evidence="4" id="KW-1185">Reference proteome</keyword>
<dbReference type="EMBL" id="LLXI01002105">
    <property type="protein sequence ID" value="PKY56221.1"/>
    <property type="molecule type" value="Genomic_DNA"/>
</dbReference>
<dbReference type="PANTHER" id="PTHR12283">
    <property type="entry name" value="GLUTAMINYL-PEPTIDE CYCLOTRANSFERASE"/>
    <property type="match status" value="1"/>
</dbReference>
<protein>
    <recommendedName>
        <fullName evidence="5">Peptide hydrolase</fullName>
    </recommendedName>
</protein>
<evidence type="ECO:0000256" key="1">
    <source>
        <dbReference type="ARBA" id="ARBA00022679"/>
    </source>
</evidence>
<evidence type="ECO:0000256" key="2">
    <source>
        <dbReference type="ARBA" id="ARBA00023315"/>
    </source>
</evidence>
<reference evidence="3 4" key="1">
    <citation type="submission" date="2015-10" db="EMBL/GenBank/DDBJ databases">
        <title>Genome analyses suggest a sexual origin of heterokaryosis in a supposedly ancient asexual fungus.</title>
        <authorList>
            <person name="Ropars J."/>
            <person name="Sedzielewska K."/>
            <person name="Noel J."/>
            <person name="Charron P."/>
            <person name="Farinelli L."/>
            <person name="Marton T."/>
            <person name="Kruger M."/>
            <person name="Pelin A."/>
            <person name="Brachmann A."/>
            <person name="Corradi N."/>
        </authorList>
    </citation>
    <scope>NUCLEOTIDE SEQUENCE [LARGE SCALE GENOMIC DNA]</scope>
    <source>
        <strain evidence="3 4">A4</strain>
    </source>
</reference>
<dbReference type="InterPro" id="IPR040234">
    <property type="entry name" value="QC/QCL"/>
</dbReference>
<dbReference type="Proteomes" id="UP000234323">
    <property type="component" value="Unassembled WGS sequence"/>
</dbReference>
<proteinExistence type="predicted"/>
<keyword evidence="2" id="KW-0012">Acyltransferase</keyword>
<dbReference type="VEuPathDB" id="FungiDB:RhiirA1_409057"/>
<organism evidence="3 4">
    <name type="scientific">Rhizophagus irregularis</name>
    <dbReference type="NCBI Taxonomy" id="588596"/>
    <lineage>
        <taxon>Eukaryota</taxon>
        <taxon>Fungi</taxon>
        <taxon>Fungi incertae sedis</taxon>
        <taxon>Mucoromycota</taxon>
        <taxon>Glomeromycotina</taxon>
        <taxon>Glomeromycetes</taxon>
        <taxon>Glomerales</taxon>
        <taxon>Glomeraceae</taxon>
        <taxon>Rhizophagus</taxon>
    </lineage>
</organism>
<accession>A0A2I1HBF3</accession>
<dbReference type="GO" id="GO:0016603">
    <property type="term" value="F:glutaminyl-peptide cyclotransferase activity"/>
    <property type="evidence" value="ECO:0007669"/>
    <property type="project" value="TreeGrafter"/>
</dbReference>
<keyword evidence="1" id="KW-0808">Transferase</keyword>
<evidence type="ECO:0000313" key="4">
    <source>
        <dbReference type="Proteomes" id="UP000234323"/>
    </source>
</evidence>
<dbReference type="VEuPathDB" id="FungiDB:RhiirFUN_001566"/>
<sequence length="126" mass="14190">MKNSKYNHAISAVPCVMLMDLAYSLDKYLDKGKQHNNTLQIITFDGEEAFKYWNSTWSIVTIGTFNILHLKSEKTSTSPFNVFEPFQNPISRLIKHAGLSAFAAVLSRINYLEKLAKIACIAFQAG</sequence>
<evidence type="ECO:0008006" key="5">
    <source>
        <dbReference type="Google" id="ProtNLM"/>
    </source>
</evidence>